<protein>
    <submittedName>
        <fullName evidence="1">Sugar ABC transporter substrate-binding protein</fullName>
    </submittedName>
</protein>
<dbReference type="RefSeq" id="WP_030444526.1">
    <property type="nucleotide sequence ID" value="NZ_AP023354.1"/>
</dbReference>
<evidence type="ECO:0000313" key="1">
    <source>
        <dbReference type="EMBL" id="BCJ30084.1"/>
    </source>
</evidence>
<sequence>MGVSRRSLFRAGAGALAAPALLSGCGSSVSGRKELVFWQFYAPTPVGGSPDVVKQSQWFTRMVNDWNAQHETKIRLEYVTVLGNPKLATAFAAGEGPDIFLLSPGDFARYYNGGVLAELTPYMEPEAVKDFFAPNMATRTADGKVYGLPMEIEPLAMFYSEQAMESAHLAESDLPRTWDQLLDLGDKLRTRKAPPIMLPNLPGYYQNFTWYPFLWQTGADAVRHGRSGFDSAGARSALQLWRDCIQTGIAPRTSPVPDSDAVAGLGGGYATMSLSGIWTVAAFKYRKPKYRYGVIPLPTPAGGTPRTALGGWAFVANARGRDPETAAKFCVWALGSMAKESIQRVVDWCTVAKSDIAPRASALAAGRASGGYDHPVMKKFADEIFPTGRGEPRYPPVVYKAISDAIQQCEFAGADPAAQARLAGDTIDAYLTSYRGVTIL</sequence>
<dbReference type="InterPro" id="IPR050490">
    <property type="entry name" value="Bact_solute-bd_prot1"/>
</dbReference>
<dbReference type="Proteomes" id="UP000680750">
    <property type="component" value="Chromosome"/>
</dbReference>
<gene>
    <name evidence="1" type="ORF">Asera_41920</name>
</gene>
<proteinExistence type="predicted"/>
<name>A0A810L3P2_9ACTN</name>
<dbReference type="Pfam" id="PF01547">
    <property type="entry name" value="SBP_bac_1"/>
    <property type="match status" value="1"/>
</dbReference>
<keyword evidence="2" id="KW-1185">Reference proteome</keyword>
<dbReference type="InterPro" id="IPR006059">
    <property type="entry name" value="SBP"/>
</dbReference>
<dbReference type="SUPFAM" id="SSF53850">
    <property type="entry name" value="Periplasmic binding protein-like II"/>
    <property type="match status" value="1"/>
</dbReference>
<reference evidence="1" key="1">
    <citation type="submission" date="2020-08" db="EMBL/GenBank/DDBJ databases">
        <title>Whole genome shotgun sequence of Actinocatenispora sera NBRC 101916.</title>
        <authorList>
            <person name="Komaki H."/>
            <person name="Tamura T."/>
        </authorList>
    </citation>
    <scope>NUCLEOTIDE SEQUENCE</scope>
    <source>
        <strain evidence="1">NBRC 101916</strain>
    </source>
</reference>
<dbReference type="Gene3D" id="3.40.190.10">
    <property type="entry name" value="Periplasmic binding protein-like II"/>
    <property type="match status" value="1"/>
</dbReference>
<accession>A0A810L3P2</accession>
<dbReference type="PANTHER" id="PTHR43649">
    <property type="entry name" value="ARABINOSE-BINDING PROTEIN-RELATED"/>
    <property type="match status" value="1"/>
</dbReference>
<dbReference type="PANTHER" id="PTHR43649:SF12">
    <property type="entry name" value="DIACETYLCHITOBIOSE BINDING PROTEIN DASA"/>
    <property type="match status" value="1"/>
</dbReference>
<dbReference type="PROSITE" id="PS51257">
    <property type="entry name" value="PROKAR_LIPOPROTEIN"/>
    <property type="match status" value="1"/>
</dbReference>
<organism evidence="1 2">
    <name type="scientific">Actinocatenispora sera</name>
    <dbReference type="NCBI Taxonomy" id="390989"/>
    <lineage>
        <taxon>Bacteria</taxon>
        <taxon>Bacillati</taxon>
        <taxon>Actinomycetota</taxon>
        <taxon>Actinomycetes</taxon>
        <taxon>Micromonosporales</taxon>
        <taxon>Micromonosporaceae</taxon>
        <taxon>Actinocatenispora</taxon>
    </lineage>
</organism>
<dbReference type="EMBL" id="AP023354">
    <property type="protein sequence ID" value="BCJ30084.1"/>
    <property type="molecule type" value="Genomic_DNA"/>
</dbReference>
<dbReference type="KEGG" id="aser:Asera_41920"/>
<dbReference type="AlphaFoldDB" id="A0A810L3P2"/>
<evidence type="ECO:0000313" key="2">
    <source>
        <dbReference type="Proteomes" id="UP000680750"/>
    </source>
</evidence>
<dbReference type="OrthoDB" id="2509690at2"/>
<dbReference type="CDD" id="cd13585">
    <property type="entry name" value="PBP2_TMBP_like"/>
    <property type="match status" value="1"/>
</dbReference>